<gene>
    <name evidence="2" type="ORF">DJ019_09880</name>
</gene>
<dbReference type="InterPro" id="IPR011050">
    <property type="entry name" value="Pectin_lyase_fold/virulence"/>
</dbReference>
<comment type="caution">
    <text evidence="2">The sequence shown here is derived from an EMBL/GenBank/DDBJ whole genome shotgun (WGS) entry which is preliminary data.</text>
</comment>
<name>A0A328BHW2_9CAUL</name>
<dbReference type="EMBL" id="QFYS01000003">
    <property type="protein sequence ID" value="RAK66537.1"/>
    <property type="molecule type" value="Genomic_DNA"/>
</dbReference>
<evidence type="ECO:0000313" key="3">
    <source>
        <dbReference type="Proteomes" id="UP000249524"/>
    </source>
</evidence>
<dbReference type="Proteomes" id="UP000249524">
    <property type="component" value="Unassembled WGS sequence"/>
</dbReference>
<dbReference type="Pfam" id="PF13229">
    <property type="entry name" value="Beta_helix"/>
    <property type="match status" value="1"/>
</dbReference>
<evidence type="ECO:0000259" key="1">
    <source>
        <dbReference type="Pfam" id="PF13229"/>
    </source>
</evidence>
<feature type="domain" description="Right handed beta helix" evidence="1">
    <location>
        <begin position="334"/>
        <end position="475"/>
    </location>
</feature>
<dbReference type="RefSeq" id="WP_111275845.1">
    <property type="nucleotide sequence ID" value="NZ_QFYS01000003.1"/>
</dbReference>
<dbReference type="InterPro" id="IPR039448">
    <property type="entry name" value="Beta_helix"/>
</dbReference>
<dbReference type="AlphaFoldDB" id="A0A328BHW2"/>
<dbReference type="SUPFAM" id="SSF51126">
    <property type="entry name" value="Pectin lyase-like"/>
    <property type="match status" value="1"/>
</dbReference>
<proteinExistence type="predicted"/>
<dbReference type="Gene3D" id="2.160.20.10">
    <property type="entry name" value="Single-stranded right-handed beta-helix, Pectin lyase-like"/>
    <property type="match status" value="2"/>
</dbReference>
<dbReference type="InterPro" id="IPR012334">
    <property type="entry name" value="Pectin_lyas_fold"/>
</dbReference>
<dbReference type="InterPro" id="IPR006626">
    <property type="entry name" value="PbH1"/>
</dbReference>
<organism evidence="2 3">
    <name type="scientific">Phenylobacterium kunshanense</name>
    <dbReference type="NCBI Taxonomy" id="1445034"/>
    <lineage>
        <taxon>Bacteria</taxon>
        <taxon>Pseudomonadati</taxon>
        <taxon>Pseudomonadota</taxon>
        <taxon>Alphaproteobacteria</taxon>
        <taxon>Caulobacterales</taxon>
        <taxon>Caulobacteraceae</taxon>
        <taxon>Phenylobacterium</taxon>
    </lineage>
</organism>
<reference evidence="2 3" key="1">
    <citation type="submission" date="2018-05" db="EMBL/GenBank/DDBJ databases">
        <authorList>
            <person name="Lanie J.A."/>
            <person name="Ng W.-L."/>
            <person name="Kazmierczak K.M."/>
            <person name="Andrzejewski T.M."/>
            <person name="Davidsen T.M."/>
            <person name="Wayne K.J."/>
            <person name="Tettelin H."/>
            <person name="Glass J.I."/>
            <person name="Rusch D."/>
            <person name="Podicherti R."/>
            <person name="Tsui H.-C.T."/>
            <person name="Winkler M.E."/>
        </authorList>
    </citation>
    <scope>NUCLEOTIDE SEQUENCE [LARGE SCALE GENOMIC DNA]</scope>
    <source>
        <strain evidence="2 3">BUT-10</strain>
    </source>
</reference>
<keyword evidence="3" id="KW-1185">Reference proteome</keyword>
<accession>A0A328BHW2</accession>
<sequence>MKRIALLLAGVGAVATISAGVFAFGLGGRAEASTFHVDFEAGQDQRDGLTPATAWKHAPGDPEATGMAARTRLQAGDTVIFAANVRYRGSIVVKSSGAPNRPITFQAAQTGASIIDGSEPVPVRPCRSAADCGGALNWPALVRFETSEQATESLAVFSEGGPLRPAQEPDPSDDFYRDEVDDMFDADGQLMGSGAIKLPADIASRMTSAGGSLALWVMPNRVTYRPITQLEGDTARFDPSKLRFYTKRMAKAAVIDHVSLIDQPGEYAVLQDRRTVVAMLPPGSTALSVGSGRPAFDLGRTSHVAIRGLRFENMSDGGRLAPGGVAIFADTGASSDIAIRDNTFRNFVMPRGQGPIILRGVNGLRIVGNTFDTIMLGSGMRLTGSDILIEGNRMRRLGRTGIMLIGTSGVTVQGNHIDDIRGVHGNGLSVYLDNRNVRIVGNTVVNAKQPATFHGDRGKGAHQNNILFANNLFIATPDALGSLISWGAYTRGVTIRNNVILGGRTGLRLSSSDTGVTIANNVVSGLIVAGGLPEGWSLEGNEWTSITFQQRRLASPPKVSISAERALAAFAEKQTPVDVCDVIRRRPIGPPELDAAPGAIGADLRCP</sequence>
<dbReference type="SMART" id="SM00710">
    <property type="entry name" value="PbH1"/>
    <property type="match status" value="7"/>
</dbReference>
<dbReference type="OrthoDB" id="7594648at2"/>
<protein>
    <recommendedName>
        <fullName evidence="1">Right handed beta helix domain-containing protein</fullName>
    </recommendedName>
</protein>
<evidence type="ECO:0000313" key="2">
    <source>
        <dbReference type="EMBL" id="RAK66537.1"/>
    </source>
</evidence>